<dbReference type="Proteomes" id="UP000501558">
    <property type="component" value="Chromosome"/>
</dbReference>
<gene>
    <name evidence="2" type="ORF">GU334_03625</name>
</gene>
<accession>A0AAE6YMC8</accession>
<feature type="transmembrane region" description="Helical" evidence="1">
    <location>
        <begin position="30"/>
        <end position="46"/>
    </location>
</feature>
<dbReference type="AlphaFoldDB" id="A0AAE6YMC8"/>
<reference evidence="2 3" key="1">
    <citation type="submission" date="2019-12" db="EMBL/GenBank/DDBJ databases">
        <title>Whole genome sequences of Lactococcus raffinolactis strains isolated from sewage.</title>
        <authorList>
            <person name="Ybazeta G."/>
            <person name="Ross M."/>
            <person name="Brabant-Kirwan D."/>
            <person name="Saleh M."/>
            <person name="Dillon J.A."/>
            <person name="Splinter K."/>
            <person name="Nokhbeh R."/>
        </authorList>
    </citation>
    <scope>NUCLEOTIDE SEQUENCE [LARGE SCALE GENOMIC DNA]</scope>
    <source>
        <strain evidence="2 3">Lr_19_14</strain>
    </source>
</reference>
<keyword evidence="1" id="KW-0472">Membrane</keyword>
<evidence type="ECO:0000313" key="2">
    <source>
        <dbReference type="EMBL" id="QIW58051.1"/>
    </source>
</evidence>
<dbReference type="RefSeq" id="WP_167841162.1">
    <property type="nucleotide sequence ID" value="NZ_CBCPKB010000024.1"/>
</dbReference>
<protein>
    <submittedName>
        <fullName evidence="2">Uncharacterized protein</fullName>
    </submittedName>
</protein>
<feature type="transmembrane region" description="Helical" evidence="1">
    <location>
        <begin position="7"/>
        <end position="24"/>
    </location>
</feature>
<proteinExistence type="predicted"/>
<evidence type="ECO:0000256" key="1">
    <source>
        <dbReference type="SAM" id="Phobius"/>
    </source>
</evidence>
<name>A0AAE6YMC8_9LACT</name>
<keyword evidence="1" id="KW-1133">Transmembrane helix</keyword>
<evidence type="ECO:0000313" key="3">
    <source>
        <dbReference type="Proteomes" id="UP000501558"/>
    </source>
</evidence>
<dbReference type="EMBL" id="CP047628">
    <property type="protein sequence ID" value="QIW58051.1"/>
    <property type="molecule type" value="Genomic_DNA"/>
</dbReference>
<keyword evidence="3" id="KW-1185">Reference proteome</keyword>
<keyword evidence="1" id="KW-0812">Transmembrane</keyword>
<organism evidence="2 3">
    <name type="scientific">Pseudolactococcus raffinolactis</name>
    <dbReference type="NCBI Taxonomy" id="1366"/>
    <lineage>
        <taxon>Bacteria</taxon>
        <taxon>Bacillati</taxon>
        <taxon>Bacillota</taxon>
        <taxon>Bacilli</taxon>
        <taxon>Lactobacillales</taxon>
        <taxon>Streptococcaceae</taxon>
        <taxon>Pseudolactococcus</taxon>
    </lineage>
</organism>
<sequence>MNENYSIMLTVGVMLFLGNCLIGLHLNKWLVAIFILGLAYLSKFLYRHLKK</sequence>